<evidence type="ECO:0000313" key="3">
    <source>
        <dbReference type="Proteomes" id="UP000018948"/>
    </source>
</evidence>
<sequence length="41" mass="4479">MGPEEDERIWFEGAGAGSLQSIDPGTDKRVKRYPSLKATNA</sequence>
<accession>W2XZQ9</accession>
<evidence type="ECO:0000256" key="1">
    <source>
        <dbReference type="SAM" id="MobiDB-lite"/>
    </source>
</evidence>
<proteinExistence type="predicted"/>
<comment type="caution">
    <text evidence="2">The sequence shown here is derived from an EMBL/GenBank/DDBJ whole genome shotgun (WGS) entry which is preliminary data.</text>
</comment>
<protein>
    <submittedName>
        <fullName evidence="2">Uncharacterized protein</fullName>
    </submittedName>
</protein>
<organism evidence="2 3">
    <name type="scientific">Phytophthora nicotianae P10297</name>
    <dbReference type="NCBI Taxonomy" id="1317064"/>
    <lineage>
        <taxon>Eukaryota</taxon>
        <taxon>Sar</taxon>
        <taxon>Stramenopiles</taxon>
        <taxon>Oomycota</taxon>
        <taxon>Peronosporomycetes</taxon>
        <taxon>Peronosporales</taxon>
        <taxon>Peronosporaceae</taxon>
        <taxon>Phytophthora</taxon>
    </lineage>
</organism>
<dbReference type="Proteomes" id="UP000018948">
    <property type="component" value="Unassembled WGS sequence"/>
</dbReference>
<dbReference type="AlphaFoldDB" id="W2XZQ9"/>
<evidence type="ECO:0000313" key="2">
    <source>
        <dbReference type="EMBL" id="ETP28335.1"/>
    </source>
</evidence>
<gene>
    <name evidence="2" type="ORF">F442_22372</name>
</gene>
<feature type="region of interest" description="Disordered" evidence="1">
    <location>
        <begin position="11"/>
        <end position="41"/>
    </location>
</feature>
<reference evidence="2 3" key="1">
    <citation type="submission" date="2013-11" db="EMBL/GenBank/DDBJ databases">
        <title>The Genome Sequence of Phytophthora parasitica P10297.</title>
        <authorList>
            <consortium name="The Broad Institute Genomics Platform"/>
            <person name="Russ C."/>
            <person name="Tyler B."/>
            <person name="Panabieres F."/>
            <person name="Shan W."/>
            <person name="Tripathy S."/>
            <person name="Grunwald N."/>
            <person name="Machado M."/>
            <person name="Johnson C.S."/>
            <person name="Walker B."/>
            <person name="Young S.K."/>
            <person name="Zeng Q."/>
            <person name="Gargeya S."/>
            <person name="Fitzgerald M."/>
            <person name="Haas B."/>
            <person name="Abouelleil A."/>
            <person name="Allen A.W."/>
            <person name="Alvarado L."/>
            <person name="Arachchi H.M."/>
            <person name="Berlin A.M."/>
            <person name="Chapman S.B."/>
            <person name="Gainer-Dewar J."/>
            <person name="Goldberg J."/>
            <person name="Griggs A."/>
            <person name="Gujja S."/>
            <person name="Hansen M."/>
            <person name="Howarth C."/>
            <person name="Imamovic A."/>
            <person name="Ireland A."/>
            <person name="Larimer J."/>
            <person name="McCowan C."/>
            <person name="Murphy C."/>
            <person name="Pearson M."/>
            <person name="Poon T.W."/>
            <person name="Priest M."/>
            <person name="Roberts A."/>
            <person name="Saif S."/>
            <person name="Shea T."/>
            <person name="Sisk P."/>
            <person name="Sykes S."/>
            <person name="Wortman J."/>
            <person name="Nusbaum C."/>
            <person name="Birren B."/>
        </authorList>
    </citation>
    <scope>NUCLEOTIDE SEQUENCE [LARGE SCALE GENOMIC DNA]</scope>
    <source>
        <strain evidence="2 3">P10297</strain>
    </source>
</reference>
<dbReference type="EMBL" id="ANIY01004819">
    <property type="protein sequence ID" value="ETP28335.1"/>
    <property type="molecule type" value="Genomic_DNA"/>
</dbReference>
<name>W2XZQ9_PHYNI</name>